<accession>A0A1Y2CCY7</accession>
<comment type="caution">
    <text evidence="2">The sequence shown here is derived from an EMBL/GenBank/DDBJ whole genome shotgun (WGS) entry which is preliminary data.</text>
</comment>
<feature type="compositionally biased region" description="Low complexity" evidence="1">
    <location>
        <begin position="22"/>
        <end position="42"/>
    </location>
</feature>
<feature type="compositionally biased region" description="Polar residues" evidence="1">
    <location>
        <begin position="65"/>
        <end position="92"/>
    </location>
</feature>
<evidence type="ECO:0000313" key="3">
    <source>
        <dbReference type="Proteomes" id="UP000193642"/>
    </source>
</evidence>
<keyword evidence="3" id="KW-1185">Reference proteome</keyword>
<gene>
    <name evidence="2" type="ORF">BCR33DRAFT_716829</name>
</gene>
<dbReference type="AlphaFoldDB" id="A0A1Y2CCY7"/>
<dbReference type="Proteomes" id="UP000193642">
    <property type="component" value="Unassembled WGS sequence"/>
</dbReference>
<reference evidence="2 3" key="1">
    <citation type="submission" date="2016-07" db="EMBL/GenBank/DDBJ databases">
        <title>Pervasive Adenine N6-methylation of Active Genes in Fungi.</title>
        <authorList>
            <consortium name="DOE Joint Genome Institute"/>
            <person name="Mondo S.J."/>
            <person name="Dannebaum R.O."/>
            <person name="Kuo R.C."/>
            <person name="Labutti K."/>
            <person name="Haridas S."/>
            <person name="Kuo A."/>
            <person name="Salamov A."/>
            <person name="Ahrendt S.R."/>
            <person name="Lipzen A."/>
            <person name="Sullivan W."/>
            <person name="Andreopoulos W.B."/>
            <person name="Clum A."/>
            <person name="Lindquist E."/>
            <person name="Daum C."/>
            <person name="Ramamoorthy G.K."/>
            <person name="Gryganskyi A."/>
            <person name="Culley D."/>
            <person name="Magnuson J.K."/>
            <person name="James T.Y."/>
            <person name="O'Malley M.A."/>
            <person name="Stajich J.E."/>
            <person name="Spatafora J.W."/>
            <person name="Visel A."/>
            <person name="Grigoriev I.V."/>
        </authorList>
    </citation>
    <scope>NUCLEOTIDE SEQUENCE [LARGE SCALE GENOMIC DNA]</scope>
    <source>
        <strain evidence="2 3">JEL800</strain>
    </source>
</reference>
<evidence type="ECO:0000256" key="1">
    <source>
        <dbReference type="SAM" id="MobiDB-lite"/>
    </source>
</evidence>
<protein>
    <submittedName>
        <fullName evidence="2">Uncharacterized protein</fullName>
    </submittedName>
</protein>
<sequence>MPPLPPLPTATGKWASTNDELTNSTNTPANATITTTGTSPNISREASKSSLVKDGSNPSLPIPTDPSTTHPRTPSNLTKKTGASRSFTNLQPQDDKSHPPSVAEQARDIRNAITAIINDMPEPIPGTPIIIMFNAIVYHEAVASAAGSGDEPPADYALAFSWKSETNTPCGAMIKELKQQRMELAYREQGVELDSVKAEAAAAAALAEQSTIVGKLKGLLRLGSKNNLKKSSSTVME</sequence>
<dbReference type="EMBL" id="MCGO01000021">
    <property type="protein sequence ID" value="ORY44908.1"/>
    <property type="molecule type" value="Genomic_DNA"/>
</dbReference>
<organism evidence="2 3">
    <name type="scientific">Rhizoclosmatium globosum</name>
    <dbReference type="NCBI Taxonomy" id="329046"/>
    <lineage>
        <taxon>Eukaryota</taxon>
        <taxon>Fungi</taxon>
        <taxon>Fungi incertae sedis</taxon>
        <taxon>Chytridiomycota</taxon>
        <taxon>Chytridiomycota incertae sedis</taxon>
        <taxon>Chytridiomycetes</taxon>
        <taxon>Chytridiales</taxon>
        <taxon>Chytriomycetaceae</taxon>
        <taxon>Rhizoclosmatium</taxon>
    </lineage>
</organism>
<dbReference type="OrthoDB" id="2141081at2759"/>
<proteinExistence type="predicted"/>
<feature type="region of interest" description="Disordered" evidence="1">
    <location>
        <begin position="1"/>
        <end position="104"/>
    </location>
</feature>
<name>A0A1Y2CCY7_9FUNG</name>
<evidence type="ECO:0000313" key="2">
    <source>
        <dbReference type="EMBL" id="ORY44908.1"/>
    </source>
</evidence>